<comment type="caution">
    <text evidence="2">The sequence shown here is derived from an EMBL/GenBank/DDBJ whole genome shotgun (WGS) entry which is preliminary data.</text>
</comment>
<name>A0AAQ4EID9_AMBAM</name>
<dbReference type="EMBL" id="JARKHS020015713">
    <property type="protein sequence ID" value="KAK8774203.1"/>
    <property type="molecule type" value="Genomic_DNA"/>
</dbReference>
<dbReference type="Proteomes" id="UP001321473">
    <property type="component" value="Unassembled WGS sequence"/>
</dbReference>
<evidence type="ECO:0000313" key="2">
    <source>
        <dbReference type="EMBL" id="KAK8774203.1"/>
    </source>
</evidence>
<reference evidence="2 3" key="1">
    <citation type="journal article" date="2023" name="Arcadia Sci">
        <title>De novo assembly of a long-read Amblyomma americanum tick genome.</title>
        <authorList>
            <person name="Chou S."/>
            <person name="Poskanzer K.E."/>
            <person name="Rollins M."/>
            <person name="Thuy-Boun P.S."/>
        </authorList>
    </citation>
    <scope>NUCLEOTIDE SEQUENCE [LARGE SCALE GENOMIC DNA]</scope>
    <source>
        <strain evidence="2">F_SG_1</strain>
        <tissue evidence="2">Salivary glands</tissue>
    </source>
</reference>
<gene>
    <name evidence="2" type="ORF">V5799_011262</name>
</gene>
<dbReference type="AlphaFoldDB" id="A0AAQ4EID9"/>
<evidence type="ECO:0000256" key="1">
    <source>
        <dbReference type="SAM" id="SignalP"/>
    </source>
</evidence>
<keyword evidence="1" id="KW-0732">Signal</keyword>
<keyword evidence="3" id="KW-1185">Reference proteome</keyword>
<evidence type="ECO:0000313" key="3">
    <source>
        <dbReference type="Proteomes" id="UP001321473"/>
    </source>
</evidence>
<sequence>MELHGQMHRTNKLLTALLWVCVGAQSASIGSDRDDALFLACRCSSLTPALYDCIAAVQCSAVRGADHCQGLSAEQHARRSRGEEVCIMQRSFPAARLLLLASGARIEMLMAGCLAPGDSVKCRRLWD</sequence>
<proteinExistence type="predicted"/>
<feature type="chain" id="PRO_5042989758" description="Secreted protein" evidence="1">
    <location>
        <begin position="27"/>
        <end position="127"/>
    </location>
</feature>
<accession>A0AAQ4EID9</accession>
<organism evidence="2 3">
    <name type="scientific">Amblyomma americanum</name>
    <name type="common">Lone star tick</name>
    <dbReference type="NCBI Taxonomy" id="6943"/>
    <lineage>
        <taxon>Eukaryota</taxon>
        <taxon>Metazoa</taxon>
        <taxon>Ecdysozoa</taxon>
        <taxon>Arthropoda</taxon>
        <taxon>Chelicerata</taxon>
        <taxon>Arachnida</taxon>
        <taxon>Acari</taxon>
        <taxon>Parasitiformes</taxon>
        <taxon>Ixodida</taxon>
        <taxon>Ixodoidea</taxon>
        <taxon>Ixodidae</taxon>
        <taxon>Amblyomminae</taxon>
        <taxon>Amblyomma</taxon>
    </lineage>
</organism>
<protein>
    <recommendedName>
        <fullName evidence="4">Secreted protein</fullName>
    </recommendedName>
</protein>
<evidence type="ECO:0008006" key="4">
    <source>
        <dbReference type="Google" id="ProtNLM"/>
    </source>
</evidence>
<feature type="signal peptide" evidence="1">
    <location>
        <begin position="1"/>
        <end position="26"/>
    </location>
</feature>